<protein>
    <submittedName>
        <fullName evidence="1">Uncharacterized protein</fullName>
    </submittedName>
</protein>
<name>V6LLW8_9EUKA</name>
<sequence>MDNHSTTYYQKNSHQTRLTKQFKAPPQRAIFIQSQMETDLFNAPSFCSFTNRYIKFNDKQYISSQLLAQNPGIVVRLISEKFASNRNFDQNFLIIGYLQLYQPVTRSLFQRFIDEIQNFDRLVDQLTFQICTDNNVLPTQLKSTLFRKNENIRVIQYVQAICNMIRNNSQTELPRILSELIK</sequence>
<proteinExistence type="predicted"/>
<organism evidence="1">
    <name type="scientific">Spironucleus salmonicida</name>
    <dbReference type="NCBI Taxonomy" id="348837"/>
    <lineage>
        <taxon>Eukaryota</taxon>
        <taxon>Metamonada</taxon>
        <taxon>Diplomonadida</taxon>
        <taxon>Hexamitidae</taxon>
        <taxon>Hexamitinae</taxon>
        <taxon>Spironucleus</taxon>
    </lineage>
</organism>
<reference evidence="1" key="1">
    <citation type="journal article" date="2014" name="PLoS Genet.">
        <title>The Genome of Spironucleus salmonicida Highlights a Fish Pathogen Adapted to Fluctuating Environments.</title>
        <authorList>
            <person name="Xu F."/>
            <person name="Jerlstrom-Hultqvist J."/>
            <person name="Einarsson E."/>
            <person name="Astvaldsson A."/>
            <person name="Svard S.G."/>
            <person name="Andersson J.O."/>
        </authorList>
    </citation>
    <scope>NUCLEOTIDE SEQUENCE</scope>
</reference>
<evidence type="ECO:0000313" key="1">
    <source>
        <dbReference type="EMBL" id="EST45677.1"/>
    </source>
</evidence>
<dbReference type="VEuPathDB" id="GiardiaDB:SS50377_22163"/>
<gene>
    <name evidence="1" type="ORF">SS50377_14249</name>
</gene>
<dbReference type="EMBL" id="KI546089">
    <property type="protein sequence ID" value="EST45677.1"/>
    <property type="molecule type" value="Genomic_DNA"/>
</dbReference>
<dbReference type="AlphaFoldDB" id="V6LLW8"/>
<accession>V6LLW8</accession>